<dbReference type="PANTHER" id="PTHR24221:SF654">
    <property type="entry name" value="ATP-BINDING CASSETTE SUB-FAMILY B MEMBER 6"/>
    <property type="match status" value="1"/>
</dbReference>
<dbReference type="PANTHER" id="PTHR24221">
    <property type="entry name" value="ATP-BINDING CASSETTE SUB-FAMILY B"/>
    <property type="match status" value="1"/>
</dbReference>
<dbReference type="Pfam" id="PF00005">
    <property type="entry name" value="ABC_tran"/>
    <property type="match status" value="1"/>
</dbReference>
<evidence type="ECO:0000256" key="12">
    <source>
        <dbReference type="ARBA" id="ARBA00022989"/>
    </source>
</evidence>
<keyword evidence="5 15" id="KW-0812">Transmembrane</keyword>
<evidence type="ECO:0000256" key="15">
    <source>
        <dbReference type="SAM" id="Phobius"/>
    </source>
</evidence>
<evidence type="ECO:0000256" key="9">
    <source>
        <dbReference type="ARBA" id="ARBA00022840"/>
    </source>
</evidence>
<reference evidence="19" key="1">
    <citation type="submission" date="2017-05" db="EMBL/GenBank/DDBJ databases">
        <authorList>
            <consortium name="The Broad Institute Genomics Platform"/>
            <consortium name="The Broad Institute Genomic Center for Infectious Diseases"/>
            <person name="Earl A."/>
            <person name="Manson A."/>
            <person name="Schwartman J."/>
            <person name="Gilmore M."/>
            <person name="Abouelleil A."/>
            <person name="Cao P."/>
            <person name="Chapman S."/>
            <person name="Cusick C."/>
            <person name="Shea T."/>
            <person name="Young S."/>
            <person name="Neafsey D."/>
            <person name="Nusbaum C."/>
            <person name="Birren B."/>
        </authorList>
    </citation>
    <scope>NUCLEOTIDE SEQUENCE</scope>
    <source>
        <strain evidence="19">9E7_DIV0242</strain>
    </source>
</reference>
<dbReference type="GO" id="GO:0016887">
    <property type="term" value="F:ATP hydrolysis activity"/>
    <property type="evidence" value="ECO:0007669"/>
    <property type="project" value="InterPro"/>
</dbReference>
<dbReference type="SMART" id="SM00382">
    <property type="entry name" value="AAA"/>
    <property type="match status" value="1"/>
</dbReference>
<dbReference type="GO" id="GO:0008234">
    <property type="term" value="F:cysteine-type peptidase activity"/>
    <property type="evidence" value="ECO:0007669"/>
    <property type="project" value="UniProtKB-KW"/>
</dbReference>
<dbReference type="Gene3D" id="1.20.1560.10">
    <property type="entry name" value="ABC transporter type 1, transmembrane domain"/>
    <property type="match status" value="1"/>
</dbReference>
<evidence type="ECO:0000256" key="10">
    <source>
        <dbReference type="ARBA" id="ARBA00022927"/>
    </source>
</evidence>
<dbReference type="GO" id="GO:0015031">
    <property type="term" value="P:protein transport"/>
    <property type="evidence" value="ECO:0007669"/>
    <property type="project" value="UniProtKB-KW"/>
</dbReference>
<dbReference type="InterPro" id="IPR003439">
    <property type="entry name" value="ABC_transporter-like_ATP-bd"/>
</dbReference>
<keyword evidence="4" id="KW-0645">Protease</keyword>
<dbReference type="Pfam" id="PF00664">
    <property type="entry name" value="ABC_membrane"/>
    <property type="match status" value="1"/>
</dbReference>
<keyword evidence="13 15" id="KW-0472">Membrane</keyword>
<evidence type="ECO:0000256" key="7">
    <source>
        <dbReference type="ARBA" id="ARBA00022801"/>
    </source>
</evidence>
<dbReference type="InterPro" id="IPR036640">
    <property type="entry name" value="ABC1_TM_sf"/>
</dbReference>
<evidence type="ECO:0000313" key="20">
    <source>
        <dbReference type="Proteomes" id="UP000195141"/>
    </source>
</evidence>
<keyword evidence="3" id="KW-1003">Cell membrane</keyword>
<keyword evidence="9 19" id="KW-0067">ATP-binding</keyword>
<protein>
    <submittedName>
        <fullName evidence="19">ATP-binding cassette, subfamily C, bacteriocin exporter</fullName>
    </submittedName>
</protein>
<dbReference type="AlphaFoldDB" id="A0AAQ3VR32"/>
<keyword evidence="6" id="KW-0547">Nucleotide-binding</keyword>
<feature type="transmembrane region" description="Helical" evidence="15">
    <location>
        <begin position="279"/>
        <end position="298"/>
    </location>
</feature>
<dbReference type="PROSITE" id="PS50929">
    <property type="entry name" value="ABC_TM1F"/>
    <property type="match status" value="1"/>
</dbReference>
<evidence type="ECO:0000256" key="13">
    <source>
        <dbReference type="ARBA" id="ARBA00023136"/>
    </source>
</evidence>
<reference evidence="19" key="2">
    <citation type="submission" date="2024-03" db="EMBL/GenBank/DDBJ databases">
        <title>The Genome Sequence of Enterococcus sp. DIV0242b.</title>
        <authorList>
            <consortium name="The Broad Institute Genomics Platform"/>
            <consortium name="The Broad Institute Microbial Omics Core"/>
            <consortium name="The Broad Institute Genomic Center for Infectious Diseases"/>
            <person name="Earl A."/>
            <person name="Manson A."/>
            <person name="Gilmore M."/>
            <person name="Schwartman J."/>
            <person name="Shea T."/>
            <person name="Abouelleil A."/>
            <person name="Cao P."/>
            <person name="Chapman S."/>
            <person name="Cusick C."/>
            <person name="Young S."/>
            <person name="Neafsey D."/>
            <person name="Nusbaum C."/>
            <person name="Birren B."/>
        </authorList>
    </citation>
    <scope>NUCLEOTIDE SEQUENCE</scope>
    <source>
        <strain evidence="19">9E7_DIV0242</strain>
    </source>
</reference>
<dbReference type="Pfam" id="PF03412">
    <property type="entry name" value="Peptidase_C39"/>
    <property type="match status" value="1"/>
</dbReference>
<feature type="domain" description="ABC transporter" evidence="16">
    <location>
        <begin position="476"/>
        <end position="681"/>
    </location>
</feature>
<dbReference type="PROSITE" id="PS50990">
    <property type="entry name" value="PEPTIDASE_C39"/>
    <property type="match status" value="1"/>
</dbReference>
<evidence type="ECO:0000259" key="16">
    <source>
        <dbReference type="PROSITE" id="PS50893"/>
    </source>
</evidence>
<keyword evidence="14" id="KW-0080">Bacteriocin transport</keyword>
<keyword evidence="10" id="KW-0653">Protein transport</keyword>
<evidence type="ECO:0000256" key="2">
    <source>
        <dbReference type="ARBA" id="ARBA00022448"/>
    </source>
</evidence>
<feature type="transmembrane region" description="Helical" evidence="15">
    <location>
        <begin position="393"/>
        <end position="412"/>
    </location>
</feature>
<dbReference type="GO" id="GO:0005524">
    <property type="term" value="F:ATP binding"/>
    <property type="evidence" value="ECO:0007669"/>
    <property type="project" value="UniProtKB-KW"/>
</dbReference>
<keyword evidence="12 15" id="KW-1133">Transmembrane helix</keyword>
<dbReference type="EMBL" id="CP147247">
    <property type="protein sequence ID" value="WYJ88786.1"/>
    <property type="molecule type" value="Genomic_DNA"/>
</dbReference>
<accession>A0AAQ3VR32</accession>
<feature type="transmembrane region" description="Helical" evidence="15">
    <location>
        <begin position="165"/>
        <end position="185"/>
    </location>
</feature>
<dbReference type="NCBIfam" id="TIGR01193">
    <property type="entry name" value="bacteriocin_ABC"/>
    <property type="match status" value="1"/>
</dbReference>
<dbReference type="GO" id="GO:0005886">
    <property type="term" value="C:plasma membrane"/>
    <property type="evidence" value="ECO:0007669"/>
    <property type="project" value="UniProtKB-SubCell"/>
</dbReference>
<evidence type="ECO:0000259" key="18">
    <source>
        <dbReference type="PROSITE" id="PS50990"/>
    </source>
</evidence>
<dbReference type="InterPro" id="IPR005897">
    <property type="entry name" value="Pept_C39_ABC_bacteriocin"/>
</dbReference>
<dbReference type="CDD" id="cd18570">
    <property type="entry name" value="ABC_6TM_PCAT1_LagD_like"/>
    <property type="match status" value="1"/>
</dbReference>
<dbReference type="RefSeq" id="WP_339101886.1">
    <property type="nucleotide sequence ID" value="NZ_CP147247.1"/>
</dbReference>
<feature type="transmembrane region" description="Helical" evidence="15">
    <location>
        <begin position="304"/>
        <end position="322"/>
    </location>
</feature>
<dbReference type="SUPFAM" id="SSF52540">
    <property type="entry name" value="P-loop containing nucleoside triphosphate hydrolases"/>
    <property type="match status" value="1"/>
</dbReference>
<dbReference type="Gene3D" id="3.40.50.300">
    <property type="entry name" value="P-loop containing nucleotide triphosphate hydrolases"/>
    <property type="match status" value="1"/>
</dbReference>
<evidence type="ECO:0000256" key="11">
    <source>
        <dbReference type="ARBA" id="ARBA00022967"/>
    </source>
</evidence>
<dbReference type="GO" id="GO:0006508">
    <property type="term" value="P:proteolysis"/>
    <property type="evidence" value="ECO:0007669"/>
    <property type="project" value="UniProtKB-KW"/>
</dbReference>
<dbReference type="InterPro" id="IPR011527">
    <property type="entry name" value="ABC1_TM_dom"/>
</dbReference>
<evidence type="ECO:0000256" key="1">
    <source>
        <dbReference type="ARBA" id="ARBA00004651"/>
    </source>
</evidence>
<gene>
    <name evidence="19" type="ORF">A5888_000505</name>
</gene>
<evidence type="ECO:0000313" key="19">
    <source>
        <dbReference type="EMBL" id="WYJ88786.1"/>
    </source>
</evidence>
<keyword evidence="8" id="KW-0788">Thiol protease</keyword>
<evidence type="ECO:0000256" key="8">
    <source>
        <dbReference type="ARBA" id="ARBA00022807"/>
    </source>
</evidence>
<proteinExistence type="predicted"/>
<dbReference type="SUPFAM" id="SSF90123">
    <property type="entry name" value="ABC transporter transmembrane region"/>
    <property type="match status" value="1"/>
</dbReference>
<dbReference type="InterPro" id="IPR039421">
    <property type="entry name" value="Type_1_exporter"/>
</dbReference>
<dbReference type="Proteomes" id="UP000195141">
    <property type="component" value="Chromosome"/>
</dbReference>
<dbReference type="Gene3D" id="3.90.70.10">
    <property type="entry name" value="Cysteine proteinases"/>
    <property type="match status" value="1"/>
</dbReference>
<evidence type="ECO:0000259" key="17">
    <source>
        <dbReference type="PROSITE" id="PS50929"/>
    </source>
</evidence>
<organism evidence="19 20">
    <name type="scientific">Candidatus Enterococcus clewellii</name>
    <dbReference type="NCBI Taxonomy" id="1834193"/>
    <lineage>
        <taxon>Bacteria</taxon>
        <taxon>Bacillati</taxon>
        <taxon>Bacillota</taxon>
        <taxon>Bacilli</taxon>
        <taxon>Lactobacillales</taxon>
        <taxon>Enterococcaceae</taxon>
        <taxon>Enterococcus</taxon>
    </lineage>
</organism>
<feature type="domain" description="Peptidase C39" evidence="18">
    <location>
        <begin position="10"/>
        <end position="135"/>
    </location>
</feature>
<feature type="transmembrane region" description="Helical" evidence="15">
    <location>
        <begin position="205"/>
        <end position="222"/>
    </location>
</feature>
<dbReference type="InterPro" id="IPR003593">
    <property type="entry name" value="AAA+_ATPase"/>
</dbReference>
<keyword evidence="7" id="KW-0378">Hydrolase</keyword>
<evidence type="ECO:0000256" key="6">
    <source>
        <dbReference type="ARBA" id="ARBA00022741"/>
    </source>
</evidence>
<evidence type="ECO:0000256" key="3">
    <source>
        <dbReference type="ARBA" id="ARBA00022475"/>
    </source>
</evidence>
<comment type="subcellular location">
    <subcellularLocation>
        <location evidence="1">Cell membrane</location>
        <topology evidence="1">Multi-pass membrane protein</topology>
    </subcellularLocation>
</comment>
<dbReference type="InterPro" id="IPR005074">
    <property type="entry name" value="Peptidase_C39"/>
</dbReference>
<dbReference type="GO" id="GO:0034040">
    <property type="term" value="F:ATPase-coupled lipid transmembrane transporter activity"/>
    <property type="evidence" value="ECO:0007669"/>
    <property type="project" value="TreeGrafter"/>
</dbReference>
<keyword evidence="2" id="KW-0813">Transport</keyword>
<feature type="domain" description="ABC transmembrane type-1" evidence="17">
    <location>
        <begin position="166"/>
        <end position="447"/>
    </location>
</feature>
<dbReference type="PROSITE" id="PS50893">
    <property type="entry name" value="ABC_TRANSPORTER_2"/>
    <property type="match status" value="1"/>
</dbReference>
<evidence type="ECO:0000256" key="14">
    <source>
        <dbReference type="ARBA" id="ARBA00043264"/>
    </source>
</evidence>
<keyword evidence="11" id="KW-1278">Translocase</keyword>
<dbReference type="CDD" id="cd02418">
    <property type="entry name" value="Peptidase_C39B"/>
    <property type="match status" value="1"/>
</dbReference>
<evidence type="ECO:0000256" key="4">
    <source>
        <dbReference type="ARBA" id="ARBA00022670"/>
    </source>
</evidence>
<sequence length="681" mass="78749">MKKKIIPYLQQDETDCGVACMYMLLTYYNSKVPIHILRVLSGTGTQGTSALGIKKCGNALGLEVSVYNVSKKIMSKEFFSNPFIAHIKLENGFEHYVLCYKKKGEYIYFVDPATGKERLKESDFVKKWSGIIIDIFPSEDYSVKIVESFSLFSYLKLFVDKKRTFIFVFFVSLFISAVGIANSYYQKFLIDQVIPKNNISMLHKLFIVLLLILVFRSFMNYLKNVIVYSLSQKMNFELNSEFLKHILKLPLDFFYNRKTGEIISRVNDIEIIIDFLKSFLVDFIVDILMLIIMSLVLMFLNFKLFLIALISIPIYIPLTLYFSEAYKKKRKKVLTELSNFESVYIEMINGMETIKSFRKEHHFYGKVSKQLDKYIVSSKELSKISYMQEVSKGIIYSTIILFTMWLGGYLVINNRMSLGSLVAYSSMYMMFSIPLDNLLMFQLKYQSAVVSNDRLNDIMDISNENLMNNKMGNFDILIQELRYNIDTKNMTNNLTVKIKQGEKIVLVGKSGSGKSTLAKMLVGIVEPNQGDIHIGDLNIKFIDKDELRKHILYVPQKPYLFKGTILENIILEDDLYDLDRIKKCCQIAEISDFIQKTSNGLETQLYEGATNISIGQQQRIILARAFYHNFKILILDEATSGLDSNTEMKIVENILKMDQTVILITHNETIISMFERKINLE</sequence>
<dbReference type="InterPro" id="IPR027417">
    <property type="entry name" value="P-loop_NTPase"/>
</dbReference>
<dbReference type="GO" id="GO:0043214">
    <property type="term" value="F:ABC-type bacteriocin transporter activity"/>
    <property type="evidence" value="ECO:0007669"/>
    <property type="project" value="InterPro"/>
</dbReference>
<name>A0AAQ3VR32_9ENTE</name>
<evidence type="ECO:0000256" key="5">
    <source>
        <dbReference type="ARBA" id="ARBA00022692"/>
    </source>
</evidence>
<keyword evidence="20" id="KW-1185">Reference proteome</keyword>